<organism evidence="10">
    <name type="scientific">Rhipicephalus appendiculatus</name>
    <name type="common">Brown ear tick</name>
    <dbReference type="NCBI Taxonomy" id="34631"/>
    <lineage>
        <taxon>Eukaryota</taxon>
        <taxon>Metazoa</taxon>
        <taxon>Ecdysozoa</taxon>
        <taxon>Arthropoda</taxon>
        <taxon>Chelicerata</taxon>
        <taxon>Arachnida</taxon>
        <taxon>Acari</taxon>
        <taxon>Parasitiformes</taxon>
        <taxon>Ixodida</taxon>
        <taxon>Ixodoidea</taxon>
        <taxon>Ixodidae</taxon>
        <taxon>Rhipicephalinae</taxon>
        <taxon>Rhipicephalus</taxon>
        <taxon>Rhipicephalus</taxon>
    </lineage>
</organism>
<feature type="region of interest" description="Disordered" evidence="6">
    <location>
        <begin position="406"/>
        <end position="427"/>
    </location>
</feature>
<keyword evidence="1 5" id="KW-0768">Sushi</keyword>
<feature type="domain" description="Sushi" evidence="9">
    <location>
        <begin position="229"/>
        <end position="282"/>
    </location>
</feature>
<evidence type="ECO:0000256" key="1">
    <source>
        <dbReference type="ARBA" id="ARBA00022659"/>
    </source>
</evidence>
<feature type="domain" description="Sushi" evidence="9">
    <location>
        <begin position="169"/>
        <end position="228"/>
    </location>
</feature>
<feature type="compositionally biased region" description="Basic residues" evidence="6">
    <location>
        <begin position="406"/>
        <end position="418"/>
    </location>
</feature>
<name>A0A131YCV9_RHIAP</name>
<dbReference type="CDD" id="cd00033">
    <property type="entry name" value="CCP"/>
    <property type="match status" value="4"/>
</dbReference>
<evidence type="ECO:0000256" key="5">
    <source>
        <dbReference type="PROSITE-ProRule" id="PRU00302"/>
    </source>
</evidence>
<evidence type="ECO:0000313" key="10">
    <source>
        <dbReference type="EMBL" id="JAP75916.1"/>
    </source>
</evidence>
<protein>
    <submittedName>
        <fullName evidence="10">C4b-binding protein beta chain</fullName>
    </submittedName>
</protein>
<dbReference type="PANTHER" id="PTHR19325:SF575">
    <property type="entry name" value="LOCOMOTION-RELATED PROTEIN HIKARU GENKI"/>
    <property type="match status" value="1"/>
</dbReference>
<evidence type="ECO:0000256" key="4">
    <source>
        <dbReference type="ARBA" id="ARBA00023180"/>
    </source>
</evidence>
<comment type="caution">
    <text evidence="5">Lacks conserved residue(s) required for the propagation of feature annotation.</text>
</comment>
<keyword evidence="3 5" id="KW-1015">Disulfide bond</keyword>
<feature type="domain" description="Sushi" evidence="9">
    <location>
        <begin position="100"/>
        <end position="168"/>
    </location>
</feature>
<keyword evidence="8" id="KW-0732">Signal</keyword>
<evidence type="ECO:0000259" key="9">
    <source>
        <dbReference type="PROSITE" id="PS50923"/>
    </source>
</evidence>
<feature type="transmembrane region" description="Helical" evidence="7">
    <location>
        <begin position="375"/>
        <end position="399"/>
    </location>
</feature>
<feature type="chain" id="PRO_5007284614" evidence="8">
    <location>
        <begin position="27"/>
        <end position="443"/>
    </location>
</feature>
<evidence type="ECO:0000256" key="6">
    <source>
        <dbReference type="SAM" id="MobiDB-lite"/>
    </source>
</evidence>
<evidence type="ECO:0000256" key="2">
    <source>
        <dbReference type="ARBA" id="ARBA00022737"/>
    </source>
</evidence>
<keyword evidence="2" id="KW-0677">Repeat</keyword>
<feature type="compositionally biased region" description="Low complexity" evidence="6">
    <location>
        <begin position="298"/>
        <end position="307"/>
    </location>
</feature>
<dbReference type="AlphaFoldDB" id="A0A131YCV9"/>
<dbReference type="SMART" id="SM00032">
    <property type="entry name" value="CCP"/>
    <property type="match status" value="5"/>
</dbReference>
<keyword evidence="7" id="KW-0472">Membrane</keyword>
<dbReference type="PROSITE" id="PS50923">
    <property type="entry name" value="SUSHI"/>
    <property type="match status" value="5"/>
</dbReference>
<keyword evidence="7" id="KW-1133">Transmembrane helix</keyword>
<keyword evidence="4" id="KW-0325">Glycoprotein</keyword>
<accession>A0A131YCV9</accession>
<dbReference type="InterPro" id="IPR050350">
    <property type="entry name" value="Compl-Cell_Adhes-Reg"/>
</dbReference>
<keyword evidence="7" id="KW-0812">Transmembrane</keyword>
<evidence type="ECO:0000256" key="8">
    <source>
        <dbReference type="SAM" id="SignalP"/>
    </source>
</evidence>
<dbReference type="Pfam" id="PF00084">
    <property type="entry name" value="Sushi"/>
    <property type="match status" value="4"/>
</dbReference>
<feature type="domain" description="Sushi" evidence="9">
    <location>
        <begin position="26"/>
        <end position="99"/>
    </location>
</feature>
<proteinExistence type="predicted"/>
<dbReference type="InterPro" id="IPR000436">
    <property type="entry name" value="Sushi_SCR_CCP_dom"/>
</dbReference>
<dbReference type="InterPro" id="IPR035976">
    <property type="entry name" value="Sushi/SCR/CCP_sf"/>
</dbReference>
<dbReference type="SUPFAM" id="SSF57535">
    <property type="entry name" value="Complement control module/SCR domain"/>
    <property type="match status" value="4"/>
</dbReference>
<reference evidence="10" key="1">
    <citation type="journal article" date="2016" name="Ticks Tick Borne Dis.">
        <title>De novo assembly and annotation of the salivary gland transcriptome of Rhipicephalus appendiculatus male and female ticks during blood feeding.</title>
        <authorList>
            <person name="de Castro M.H."/>
            <person name="de Klerk D."/>
            <person name="Pienaar R."/>
            <person name="Latif A.A."/>
            <person name="Rees D.J."/>
            <person name="Mans B.J."/>
        </authorList>
    </citation>
    <scope>NUCLEOTIDE SEQUENCE</scope>
    <source>
        <tissue evidence="10">Salivary glands</tissue>
    </source>
</reference>
<feature type="signal peptide" evidence="8">
    <location>
        <begin position="1"/>
        <end position="26"/>
    </location>
</feature>
<feature type="region of interest" description="Disordered" evidence="6">
    <location>
        <begin position="278"/>
        <end position="313"/>
    </location>
</feature>
<evidence type="ECO:0000256" key="3">
    <source>
        <dbReference type="ARBA" id="ARBA00023157"/>
    </source>
</evidence>
<feature type="disulfide bond" evidence="5">
    <location>
        <begin position="199"/>
        <end position="226"/>
    </location>
</feature>
<dbReference type="Gene3D" id="2.10.70.10">
    <property type="entry name" value="Complement Module, domain 1"/>
    <property type="match status" value="5"/>
</dbReference>
<evidence type="ECO:0000256" key="7">
    <source>
        <dbReference type="SAM" id="Phobius"/>
    </source>
</evidence>
<feature type="domain" description="Sushi" evidence="9">
    <location>
        <begin position="312"/>
        <end position="371"/>
    </location>
</feature>
<dbReference type="PANTHER" id="PTHR19325">
    <property type="entry name" value="COMPLEMENT COMPONENT-RELATED SUSHI DOMAIN-CONTAINING"/>
    <property type="match status" value="1"/>
</dbReference>
<sequence length="443" mass="49299">MESRGWHVTLLQIMLLLVLLALPAAADCTWDSLTDYTFNYEGAYSSQAYKASFKDGEKAPYKCQDGYLPSSQYSGPRILNATCRGDHWEWDARNLQCRPVSCGHPCPNGYCKNGDVTPLVFNFPQEVTFTCKKGYHLVTHDNQYWDPNNVVYCQANGKWSRPTPNCVEVVCPQPTPIADGKVDPPQGIFREDATVQYTCNQGFTLNGDATRRCQNNATWSGNDPTCEQRCPEPKPLPHGEIKTNRMYVIGAIIIYVCDDGQRSSATCGEDLKWRPEPPSCTDTKRQTVALPPSPPLPTTTTTTTTTTPLPPTQCSPLPSPTYGKLFSKDGFRINASVFFTCDEGYALHGPAKLVCQTTGIWDPAMMPTCTAPPPWIIILSVCLAVLASLVLCCLGFFYFMRRRRRSTPPPRNYRRQIRKPGPYDAISNDEVARLGKPLPVTSL</sequence>
<dbReference type="EMBL" id="GEDV01012641">
    <property type="protein sequence ID" value="JAP75916.1"/>
    <property type="molecule type" value="Transcribed_RNA"/>
</dbReference>